<evidence type="ECO:0000256" key="2">
    <source>
        <dbReference type="SAM" id="Phobius"/>
    </source>
</evidence>
<feature type="region of interest" description="Disordered" evidence="1">
    <location>
        <begin position="165"/>
        <end position="199"/>
    </location>
</feature>
<keyword evidence="2" id="KW-0472">Membrane</keyword>
<dbReference type="InterPro" id="IPR038507">
    <property type="entry name" value="YcnI-like_sf"/>
</dbReference>
<name>A0ABV8R6X8_9MICC</name>
<evidence type="ECO:0000313" key="5">
    <source>
        <dbReference type="EMBL" id="MFC4266959.1"/>
    </source>
</evidence>
<sequence length="244" mass="24681">MKTSSRRTFKTVTTGVLAVAFLAAGAASASAHVKAVPDATTAGGYTHVTFNVPNESPTAKTSKITVTLPTDEPFTSVSVKPLDGWTATVITSELPKPVTVGGSTVTKAATSVEWIADAAHEIGANQYQTFSLSLGKLPASGTTVTLPTAQTYTDGTVANWDQKSVAGQEEPKHPAPSFVTTTKDEPASQTAAAAPSAASSTTAASSDVSALSVWGIALGAAGLLLGGIALGLVISARRKPENAK</sequence>
<dbReference type="CDD" id="cd08545">
    <property type="entry name" value="YcnI_like"/>
    <property type="match status" value="1"/>
</dbReference>
<dbReference type="Pfam" id="PF07987">
    <property type="entry name" value="DUF1775"/>
    <property type="match status" value="1"/>
</dbReference>
<dbReference type="Proteomes" id="UP001595773">
    <property type="component" value="Unassembled WGS sequence"/>
</dbReference>
<organism evidence="5 6">
    <name type="scientific">Arthrobacter cryoconiti</name>
    <dbReference type="NCBI Taxonomy" id="748907"/>
    <lineage>
        <taxon>Bacteria</taxon>
        <taxon>Bacillati</taxon>
        <taxon>Actinomycetota</taxon>
        <taxon>Actinomycetes</taxon>
        <taxon>Micrococcales</taxon>
        <taxon>Micrococcaceae</taxon>
        <taxon>Arthrobacter</taxon>
    </lineage>
</organism>
<keyword evidence="3" id="KW-0732">Signal</keyword>
<proteinExistence type="predicted"/>
<feature type="domain" description="YncI copper-binding" evidence="4">
    <location>
        <begin position="32"/>
        <end position="178"/>
    </location>
</feature>
<feature type="transmembrane region" description="Helical" evidence="2">
    <location>
        <begin position="211"/>
        <end position="234"/>
    </location>
</feature>
<evidence type="ECO:0000256" key="3">
    <source>
        <dbReference type="SAM" id="SignalP"/>
    </source>
</evidence>
<dbReference type="RefSeq" id="WP_230065826.1">
    <property type="nucleotide sequence ID" value="NZ_BAABLL010000010.1"/>
</dbReference>
<accession>A0ABV8R6X8</accession>
<protein>
    <submittedName>
        <fullName evidence="5">YcnI family protein</fullName>
    </submittedName>
</protein>
<evidence type="ECO:0000313" key="6">
    <source>
        <dbReference type="Proteomes" id="UP001595773"/>
    </source>
</evidence>
<reference evidence="6" key="1">
    <citation type="journal article" date="2019" name="Int. J. Syst. Evol. Microbiol.">
        <title>The Global Catalogue of Microorganisms (GCM) 10K type strain sequencing project: providing services to taxonomists for standard genome sequencing and annotation.</title>
        <authorList>
            <consortium name="The Broad Institute Genomics Platform"/>
            <consortium name="The Broad Institute Genome Sequencing Center for Infectious Disease"/>
            <person name="Wu L."/>
            <person name="Ma J."/>
        </authorList>
    </citation>
    <scope>NUCLEOTIDE SEQUENCE [LARGE SCALE GENOMIC DNA]</scope>
    <source>
        <strain evidence="6">CGMCC 1.10698</strain>
    </source>
</reference>
<evidence type="ECO:0000259" key="4">
    <source>
        <dbReference type="Pfam" id="PF07987"/>
    </source>
</evidence>
<comment type="caution">
    <text evidence="5">The sequence shown here is derived from an EMBL/GenBank/DDBJ whole genome shotgun (WGS) entry which is preliminary data.</text>
</comment>
<keyword evidence="2" id="KW-1133">Transmembrane helix</keyword>
<feature type="chain" id="PRO_5046949584" evidence="3">
    <location>
        <begin position="32"/>
        <end position="244"/>
    </location>
</feature>
<evidence type="ECO:0000256" key="1">
    <source>
        <dbReference type="SAM" id="MobiDB-lite"/>
    </source>
</evidence>
<gene>
    <name evidence="5" type="ORF">ACFOW9_15220</name>
</gene>
<keyword evidence="2" id="KW-0812">Transmembrane</keyword>
<dbReference type="InterPro" id="IPR006311">
    <property type="entry name" value="TAT_signal"/>
</dbReference>
<feature type="compositionally biased region" description="Low complexity" evidence="1">
    <location>
        <begin position="187"/>
        <end position="199"/>
    </location>
</feature>
<dbReference type="Gene3D" id="2.60.40.2230">
    <property type="entry name" value="Uncharacterised protein YcnI-like PF07987, DUF1775"/>
    <property type="match status" value="1"/>
</dbReference>
<dbReference type="PROSITE" id="PS51318">
    <property type="entry name" value="TAT"/>
    <property type="match status" value="1"/>
</dbReference>
<keyword evidence="6" id="KW-1185">Reference proteome</keyword>
<feature type="signal peptide" evidence="3">
    <location>
        <begin position="1"/>
        <end position="31"/>
    </location>
</feature>
<dbReference type="EMBL" id="JBHSCQ010000022">
    <property type="protein sequence ID" value="MFC4266959.1"/>
    <property type="molecule type" value="Genomic_DNA"/>
</dbReference>
<dbReference type="InterPro" id="IPR012533">
    <property type="entry name" value="YcnI-copper_dom"/>
</dbReference>